<reference evidence="1 2" key="1">
    <citation type="submission" date="2024-02" db="EMBL/GenBank/DDBJ databases">
        <title>Herpetosiphon gulosus NBRC 112829.</title>
        <authorList>
            <person name="Ichikawa N."/>
            <person name="Katano-Makiyama Y."/>
            <person name="Hidaka K."/>
        </authorList>
    </citation>
    <scope>NUCLEOTIDE SEQUENCE [LARGE SCALE GENOMIC DNA]</scope>
    <source>
        <strain evidence="1 2">NBRC 112829</strain>
    </source>
</reference>
<name>A0ABP9X7W3_9CHLR</name>
<accession>A0ABP9X7W3</accession>
<gene>
    <name evidence="1" type="ORF">Hgul01_04455</name>
</gene>
<keyword evidence="2" id="KW-1185">Reference proteome</keyword>
<dbReference type="PANTHER" id="PTHR48098">
    <property type="entry name" value="ENTEROCHELIN ESTERASE-RELATED"/>
    <property type="match status" value="1"/>
</dbReference>
<sequence length="250" mass="28170">MHQLEVVSCTSTMLDMVVPIAVLVPPDHSADGPACPVVTLLHGLSDSYMCWLDYTNIRQYIAATRLIVVMPHCGRSFYANGLGGQQIEEFLAAELPQLIDAQYTTIRQREGRAIGGVSMGGYGALRLGLRYPQHWSAVFSHSGAVDAPRWIDDPSNMVIFGPVDSPIRQEYSLFRMLEQLVVPIPAMHFDCGIDDFLVEENRLFHHALRQQHIPHIYRERPGGHTWRYCDENLAASLSWVCQQLELPNRS</sequence>
<dbReference type="PANTHER" id="PTHR48098:SF1">
    <property type="entry name" value="DIACYLGLYCEROL ACYLTRANSFERASE_MYCOLYLTRANSFERASE AG85A"/>
    <property type="match status" value="1"/>
</dbReference>
<dbReference type="Pfam" id="PF00756">
    <property type="entry name" value="Esterase"/>
    <property type="match status" value="1"/>
</dbReference>
<dbReference type="InterPro" id="IPR029058">
    <property type="entry name" value="AB_hydrolase_fold"/>
</dbReference>
<dbReference type="RefSeq" id="WP_345724235.1">
    <property type="nucleotide sequence ID" value="NZ_BAABRU010000021.1"/>
</dbReference>
<dbReference type="Gene3D" id="3.40.50.1820">
    <property type="entry name" value="alpha/beta hydrolase"/>
    <property type="match status" value="1"/>
</dbReference>
<comment type="caution">
    <text evidence="1">The sequence shown here is derived from an EMBL/GenBank/DDBJ whole genome shotgun (WGS) entry which is preliminary data.</text>
</comment>
<organism evidence="1 2">
    <name type="scientific">Herpetosiphon gulosus</name>
    <dbReference type="NCBI Taxonomy" id="1973496"/>
    <lineage>
        <taxon>Bacteria</taxon>
        <taxon>Bacillati</taxon>
        <taxon>Chloroflexota</taxon>
        <taxon>Chloroflexia</taxon>
        <taxon>Herpetosiphonales</taxon>
        <taxon>Herpetosiphonaceae</taxon>
        <taxon>Herpetosiphon</taxon>
    </lineage>
</organism>
<protein>
    <submittedName>
        <fullName evidence="1">Uncharacterized protein Rv1288</fullName>
    </submittedName>
</protein>
<proteinExistence type="predicted"/>
<evidence type="ECO:0000313" key="1">
    <source>
        <dbReference type="EMBL" id="GAA5530635.1"/>
    </source>
</evidence>
<evidence type="ECO:0000313" key="2">
    <source>
        <dbReference type="Proteomes" id="UP001428290"/>
    </source>
</evidence>
<dbReference type="InterPro" id="IPR050583">
    <property type="entry name" value="Mycobacterial_A85_antigen"/>
</dbReference>
<dbReference type="InterPro" id="IPR000801">
    <property type="entry name" value="Esterase-like"/>
</dbReference>
<dbReference type="SUPFAM" id="SSF53474">
    <property type="entry name" value="alpha/beta-Hydrolases"/>
    <property type="match status" value="1"/>
</dbReference>
<dbReference type="Proteomes" id="UP001428290">
    <property type="component" value="Unassembled WGS sequence"/>
</dbReference>
<dbReference type="EMBL" id="BAABRU010000021">
    <property type="protein sequence ID" value="GAA5530635.1"/>
    <property type="molecule type" value="Genomic_DNA"/>
</dbReference>